<feature type="compositionally biased region" description="Low complexity" evidence="1">
    <location>
        <begin position="26"/>
        <end position="36"/>
    </location>
</feature>
<evidence type="ECO:0000313" key="3">
    <source>
        <dbReference type="Proteomes" id="UP000823388"/>
    </source>
</evidence>
<gene>
    <name evidence="2" type="ORF">PVAP13_2KG176916</name>
</gene>
<comment type="caution">
    <text evidence="2">The sequence shown here is derived from an EMBL/GenBank/DDBJ whole genome shotgun (WGS) entry which is preliminary data.</text>
</comment>
<feature type="compositionally biased region" description="Low complexity" evidence="1">
    <location>
        <begin position="59"/>
        <end position="72"/>
    </location>
</feature>
<dbReference type="Proteomes" id="UP000823388">
    <property type="component" value="Chromosome 2K"/>
</dbReference>
<evidence type="ECO:0000256" key="1">
    <source>
        <dbReference type="SAM" id="MobiDB-lite"/>
    </source>
</evidence>
<dbReference type="AlphaFoldDB" id="A0A8T0W1T0"/>
<feature type="region of interest" description="Disordered" evidence="1">
    <location>
        <begin position="1"/>
        <end position="80"/>
    </location>
</feature>
<sequence length="99" mass="10144">MEPGLQAALGSDDPASRSVEDGSQEAAAAAMSAGAAVGWRSGPALRPCPPLRGVVASQSLPSPSPRGSRWPGAGQWRGATLPPVRLPAELACGCRRRMR</sequence>
<name>A0A8T0W1T0_PANVG</name>
<dbReference type="EMBL" id="CM029039">
    <property type="protein sequence ID" value="KAG2641350.1"/>
    <property type="molecule type" value="Genomic_DNA"/>
</dbReference>
<keyword evidence="3" id="KW-1185">Reference proteome</keyword>
<reference evidence="2" key="1">
    <citation type="submission" date="2020-05" db="EMBL/GenBank/DDBJ databases">
        <title>WGS assembly of Panicum virgatum.</title>
        <authorList>
            <person name="Lovell J.T."/>
            <person name="Jenkins J."/>
            <person name="Shu S."/>
            <person name="Juenger T.E."/>
            <person name="Schmutz J."/>
        </authorList>
    </citation>
    <scope>NUCLEOTIDE SEQUENCE</scope>
    <source>
        <strain evidence="2">AP13</strain>
    </source>
</reference>
<organism evidence="2 3">
    <name type="scientific">Panicum virgatum</name>
    <name type="common">Blackwell switchgrass</name>
    <dbReference type="NCBI Taxonomy" id="38727"/>
    <lineage>
        <taxon>Eukaryota</taxon>
        <taxon>Viridiplantae</taxon>
        <taxon>Streptophyta</taxon>
        <taxon>Embryophyta</taxon>
        <taxon>Tracheophyta</taxon>
        <taxon>Spermatophyta</taxon>
        <taxon>Magnoliopsida</taxon>
        <taxon>Liliopsida</taxon>
        <taxon>Poales</taxon>
        <taxon>Poaceae</taxon>
        <taxon>PACMAD clade</taxon>
        <taxon>Panicoideae</taxon>
        <taxon>Panicodae</taxon>
        <taxon>Paniceae</taxon>
        <taxon>Panicinae</taxon>
        <taxon>Panicum</taxon>
        <taxon>Panicum sect. Hiantes</taxon>
    </lineage>
</organism>
<proteinExistence type="predicted"/>
<evidence type="ECO:0000313" key="2">
    <source>
        <dbReference type="EMBL" id="KAG2641350.1"/>
    </source>
</evidence>
<accession>A0A8T0W1T0</accession>
<protein>
    <submittedName>
        <fullName evidence="2">Uncharacterized protein</fullName>
    </submittedName>
</protein>